<feature type="coiled-coil region" evidence="4">
    <location>
        <begin position="36"/>
        <end position="142"/>
    </location>
</feature>
<keyword evidence="5" id="KW-0540">Nuclease</keyword>
<sequence length="650" mass="75517">MLEENGDLIESKISFIDKTRVLFNDINKYQQSYLNIERLRTEGEQLADELNNLIEGLEKVEDSIGNNESDYEKIIELNNAITNINNEINVIKENEKAKAELDKLLGSKQELENQINEETSTLKNLEIKLDRYDKSKLDLNDKESFISEIKSAVKIGDQCPICGNEIQDLGHHIDFDSIAKRQNEIKEIEANIHTMKSNIAVHNSEIKFVNEKISNINIKTQSDFSLEVLNKRLLENENALNNQRELNKFIEQMKEEKDNLTLQIHNKQLRLNKNESELKLCRNLITEFETLSKYNNITNFEVDYKKYVQDVNQHQEHSNQIEDKLIQLSQRKLIEQNNLNHYEKQLETYNNDLELNEQSIEMEMSRLNLTDNNDINEIIAWRGEQEELEQKRDTYKKRYHEFEMEIARLESLTKDKELLDSDKLKDEYELKKGKMNTLIDEYSAVHYQCQNNINKTQSIVSHINYLNQELKDQQEIFQLAEIVSGKNNKNLTLENFVLIYYLDQIIAQANLRLATMSDNRYQLIRREAVSHGLSGLEIDVFDLHSNKSRHISSLSGGETFQSSLALALGLSEIVQQQSGGISLESIFIDEGFGTLDQETLETALDTLLNLKSTGRMVGIISHVSELKNRIPLVLEVKSDQYQSSTRFKRN</sequence>
<dbReference type="PANTHER" id="PTHR32114:SF2">
    <property type="entry name" value="ABC TRANSPORTER ABCH.3"/>
    <property type="match status" value="1"/>
</dbReference>
<name>A0A2X2JWQ8_STAAU</name>
<dbReference type="EMBL" id="UAUX01000008">
    <property type="protein sequence ID" value="SPZ98322.1"/>
    <property type="molecule type" value="Genomic_DNA"/>
</dbReference>
<dbReference type="Gene3D" id="3.40.50.300">
    <property type="entry name" value="P-loop containing nucleotide triphosphate hydrolases"/>
    <property type="match status" value="1"/>
</dbReference>
<protein>
    <recommendedName>
        <fullName evidence="3">Nuclease SbcCD subunit C</fullName>
    </recommendedName>
</protein>
<reference evidence="5 6" key="1">
    <citation type="submission" date="2018-06" db="EMBL/GenBank/DDBJ databases">
        <authorList>
            <consortium name="Pathogen Informatics"/>
            <person name="Doyle S."/>
        </authorList>
    </citation>
    <scope>NUCLEOTIDE SEQUENCE [LARGE SCALE GENOMIC DNA]</scope>
    <source>
        <strain evidence="5 6">NCTC7878</strain>
    </source>
</reference>
<dbReference type="SUPFAM" id="SSF75712">
    <property type="entry name" value="Rad50 coiled-coil Zn hook"/>
    <property type="match status" value="1"/>
</dbReference>
<evidence type="ECO:0000256" key="1">
    <source>
        <dbReference type="ARBA" id="ARBA00006930"/>
    </source>
</evidence>
<evidence type="ECO:0000313" key="5">
    <source>
        <dbReference type="EMBL" id="SPZ98322.1"/>
    </source>
</evidence>
<feature type="coiled-coil region" evidence="4">
    <location>
        <begin position="178"/>
        <end position="277"/>
    </location>
</feature>
<evidence type="ECO:0000313" key="6">
    <source>
        <dbReference type="Proteomes" id="UP000249913"/>
    </source>
</evidence>
<dbReference type="Pfam" id="PF13558">
    <property type="entry name" value="SbcC_Walker_B"/>
    <property type="match status" value="1"/>
</dbReference>
<evidence type="ECO:0000256" key="4">
    <source>
        <dbReference type="SAM" id="Coils"/>
    </source>
</evidence>
<accession>A0A2X2JWQ8</accession>
<dbReference type="AlphaFoldDB" id="A0A2X2JWQ8"/>
<dbReference type="InterPro" id="IPR027417">
    <property type="entry name" value="P-loop_NTPase"/>
</dbReference>
<dbReference type="Gene3D" id="1.10.287.510">
    <property type="entry name" value="Helix hairpin bin"/>
    <property type="match status" value="1"/>
</dbReference>
<keyword evidence="4" id="KW-0175">Coiled coil</keyword>
<gene>
    <name evidence="5" type="primary">sbcC_1</name>
    <name evidence="5" type="ORF">NCTC7878_01717</name>
</gene>
<dbReference type="GO" id="GO:0004527">
    <property type="term" value="F:exonuclease activity"/>
    <property type="evidence" value="ECO:0007669"/>
    <property type="project" value="UniProtKB-KW"/>
</dbReference>
<dbReference type="SUPFAM" id="SSF52540">
    <property type="entry name" value="P-loop containing nucleoside triphosphate hydrolases"/>
    <property type="match status" value="1"/>
</dbReference>
<organism evidence="5 6">
    <name type="scientific">Staphylococcus aureus</name>
    <dbReference type="NCBI Taxonomy" id="1280"/>
    <lineage>
        <taxon>Bacteria</taxon>
        <taxon>Bacillati</taxon>
        <taxon>Bacillota</taxon>
        <taxon>Bacilli</taxon>
        <taxon>Bacillales</taxon>
        <taxon>Staphylococcaceae</taxon>
        <taxon>Staphylococcus</taxon>
    </lineage>
</organism>
<feature type="coiled-coil region" evidence="4">
    <location>
        <begin position="311"/>
        <end position="412"/>
    </location>
</feature>
<keyword evidence="5" id="KW-0269">Exonuclease</keyword>
<dbReference type="PANTHER" id="PTHR32114">
    <property type="entry name" value="ABC TRANSPORTER ABCH.3"/>
    <property type="match status" value="1"/>
</dbReference>
<evidence type="ECO:0000256" key="3">
    <source>
        <dbReference type="ARBA" id="ARBA00013368"/>
    </source>
</evidence>
<proteinExistence type="inferred from homology"/>
<comment type="subunit">
    <text evidence="2">Heterodimer of SbcC and SbcD.</text>
</comment>
<comment type="similarity">
    <text evidence="1">Belongs to the SMC family. SbcC subfamily.</text>
</comment>
<dbReference type="Proteomes" id="UP000249913">
    <property type="component" value="Unassembled WGS sequence"/>
</dbReference>
<keyword evidence="5" id="KW-0378">Hydrolase</keyword>
<evidence type="ECO:0000256" key="2">
    <source>
        <dbReference type="ARBA" id="ARBA00011322"/>
    </source>
</evidence>